<evidence type="ECO:0000259" key="6">
    <source>
        <dbReference type="Pfam" id="PF07992"/>
    </source>
</evidence>
<evidence type="ECO:0000256" key="4">
    <source>
        <dbReference type="ARBA" id="ARBA00022827"/>
    </source>
</evidence>
<evidence type="ECO:0000256" key="1">
    <source>
        <dbReference type="ARBA" id="ARBA00001974"/>
    </source>
</evidence>
<dbReference type="GO" id="GO:0016491">
    <property type="term" value="F:oxidoreductase activity"/>
    <property type="evidence" value="ECO:0007669"/>
    <property type="project" value="UniProtKB-KW"/>
</dbReference>
<comment type="caution">
    <text evidence="7">The sequence shown here is derived from an EMBL/GenBank/DDBJ whole genome shotgun (WGS) entry which is preliminary data.</text>
</comment>
<dbReference type="PIRSF" id="PIRSF000350">
    <property type="entry name" value="Mercury_reductase_MerA"/>
    <property type="match status" value="1"/>
</dbReference>
<evidence type="ECO:0000256" key="2">
    <source>
        <dbReference type="ARBA" id="ARBA00007532"/>
    </source>
</evidence>
<dbReference type="RefSeq" id="WP_230096865.1">
    <property type="nucleotide sequence ID" value="NZ_CAKKNS010000004.1"/>
</dbReference>
<evidence type="ECO:0000313" key="7">
    <source>
        <dbReference type="EMBL" id="CAH0416827.1"/>
    </source>
</evidence>
<dbReference type="InterPro" id="IPR023753">
    <property type="entry name" value="FAD/NAD-binding_dom"/>
</dbReference>
<dbReference type="PANTHER" id="PTHR43014">
    <property type="entry name" value="MERCURIC REDUCTASE"/>
    <property type="match status" value="1"/>
</dbReference>
<keyword evidence="4" id="KW-0274">FAD</keyword>
<dbReference type="EMBL" id="CAKKNS010000004">
    <property type="protein sequence ID" value="CAH0416827.1"/>
    <property type="molecule type" value="Genomic_DNA"/>
</dbReference>
<feature type="domain" description="Pyridine nucleotide-disulphide oxidoreductase dimerisation" evidence="5">
    <location>
        <begin position="335"/>
        <end position="432"/>
    </location>
</feature>
<sequence length="439" mass="47449">MLKYDVGIIGSGSAGTTVAYGMRTAGKSVAIFEDYIWGGTCANMGCDPKKIIVNSIDVLRQAQLFQKEVPGQLKIDWPAVMAKKQKYVDAHPVRTLAGLTGDDIATYHAIPRFINADTVVLPDGTQIQANTWVLATGKRPTRPTFTGAQLAETSEDFLNMPTLPADITIVGGGYIAVEFASIAQLAGAQVHLLQHNQHLLRGFEPWLVDKLVPEMTAQGVDFQFDTEVASLKKQADRILVTTTDGRTFLTDKVIAATGRHAAVEGLDLATAGVEFDSQGIKVNGHLQTTNPNIFAAGDVANSGTPNLTPVAGYEARYLVDFLNGQTAAEINYPVISSAVYGHPRIAQVGVSTAEAKIKGYDVTDYDLSSWFNYMRLNDQASARVIKHDGKIVGASLISEQADEIINMFVTAVNSETTADDVTKQIMTYPTMESDLGYFY</sequence>
<dbReference type="PANTHER" id="PTHR43014:SF5">
    <property type="entry name" value="GLUTATHIONE REDUCTASE (NADPH)"/>
    <property type="match status" value="1"/>
</dbReference>
<dbReference type="SUPFAM" id="SSF51905">
    <property type="entry name" value="FAD/NAD(P)-binding domain"/>
    <property type="match status" value="1"/>
</dbReference>
<dbReference type="Gene3D" id="3.50.50.60">
    <property type="entry name" value="FAD/NAD(P)-binding domain"/>
    <property type="match status" value="2"/>
</dbReference>
<keyword evidence="3" id="KW-0285">Flavoprotein</keyword>
<reference evidence="7 8" key="1">
    <citation type="submission" date="2021-11" db="EMBL/GenBank/DDBJ databases">
        <authorList>
            <person name="Depoorter E."/>
        </authorList>
    </citation>
    <scope>NUCLEOTIDE SEQUENCE [LARGE SCALE GENOMIC DNA]</scope>
    <source>
        <strain evidence="7 8">LMG 24289</strain>
    </source>
</reference>
<proteinExistence type="inferred from homology"/>
<keyword evidence="7" id="KW-0560">Oxidoreductase</keyword>
<dbReference type="Pfam" id="PF02852">
    <property type="entry name" value="Pyr_redox_dim"/>
    <property type="match status" value="1"/>
</dbReference>
<evidence type="ECO:0000259" key="5">
    <source>
        <dbReference type="Pfam" id="PF02852"/>
    </source>
</evidence>
<dbReference type="InterPro" id="IPR001100">
    <property type="entry name" value="Pyr_nuc-diS_OxRdtase"/>
</dbReference>
<dbReference type="InterPro" id="IPR036188">
    <property type="entry name" value="FAD/NAD-bd_sf"/>
</dbReference>
<dbReference type="InterPro" id="IPR004099">
    <property type="entry name" value="Pyr_nucl-diS_OxRdtase_dimer"/>
</dbReference>
<dbReference type="PRINTS" id="PR00411">
    <property type="entry name" value="PNDRDTASEI"/>
</dbReference>
<accession>A0ABN8BMJ6</accession>
<dbReference type="PRINTS" id="PR00368">
    <property type="entry name" value="FADPNR"/>
</dbReference>
<dbReference type="EC" id="1.8.1.16" evidence="7"/>
<protein>
    <submittedName>
        <fullName evidence="7">Glutathione amide reductase</fullName>
        <ecNumber evidence="7">1.8.1.16</ecNumber>
    </submittedName>
</protein>
<dbReference type="InterPro" id="IPR016156">
    <property type="entry name" value="FAD/NAD-linked_Rdtase_dimer_sf"/>
</dbReference>
<dbReference type="Gene3D" id="3.30.390.30">
    <property type="match status" value="1"/>
</dbReference>
<gene>
    <name evidence="7" type="primary">garB</name>
    <name evidence="7" type="ORF">WFA24289_01140</name>
</gene>
<dbReference type="SUPFAM" id="SSF55424">
    <property type="entry name" value="FAD/NAD-linked reductases, dimerisation (C-terminal) domain"/>
    <property type="match status" value="1"/>
</dbReference>
<evidence type="ECO:0000256" key="3">
    <source>
        <dbReference type="ARBA" id="ARBA00022630"/>
    </source>
</evidence>
<dbReference type="Pfam" id="PF07992">
    <property type="entry name" value="Pyr_redox_2"/>
    <property type="match status" value="1"/>
</dbReference>
<evidence type="ECO:0000313" key="8">
    <source>
        <dbReference type="Proteomes" id="UP000789707"/>
    </source>
</evidence>
<name>A0ABN8BMJ6_9LACO</name>
<organism evidence="7 8">
    <name type="scientific">Periweissella fabaria</name>
    <dbReference type="NCBI Taxonomy" id="546157"/>
    <lineage>
        <taxon>Bacteria</taxon>
        <taxon>Bacillati</taxon>
        <taxon>Bacillota</taxon>
        <taxon>Bacilli</taxon>
        <taxon>Lactobacillales</taxon>
        <taxon>Lactobacillaceae</taxon>
        <taxon>Periweissella</taxon>
    </lineage>
</organism>
<feature type="domain" description="FAD/NAD(P)-binding" evidence="6">
    <location>
        <begin position="4"/>
        <end position="315"/>
    </location>
</feature>
<dbReference type="Proteomes" id="UP000789707">
    <property type="component" value="Unassembled WGS sequence"/>
</dbReference>
<comment type="cofactor">
    <cofactor evidence="1">
        <name>FAD</name>
        <dbReference type="ChEBI" id="CHEBI:57692"/>
    </cofactor>
</comment>
<keyword evidence="8" id="KW-1185">Reference proteome</keyword>
<comment type="similarity">
    <text evidence="2">Belongs to the class-I pyridine nucleotide-disulfide oxidoreductase family.</text>
</comment>